<protein>
    <recommendedName>
        <fullName evidence="2">PH domain-containing protein</fullName>
    </recommendedName>
</protein>
<reference evidence="3 4" key="1">
    <citation type="submission" date="2018-10" db="EMBL/GenBank/DDBJ databases">
        <title>Genomic Encyclopedia of Archaeal and Bacterial Type Strains, Phase II (KMG-II): from individual species to whole genera.</title>
        <authorList>
            <person name="Goeker M."/>
        </authorList>
    </citation>
    <scope>NUCLEOTIDE SEQUENCE [LARGE SCALE GENOMIC DNA]</scope>
    <source>
        <strain evidence="3 4">DSM 18602</strain>
    </source>
</reference>
<evidence type="ECO:0000313" key="4">
    <source>
        <dbReference type="Proteomes" id="UP000268007"/>
    </source>
</evidence>
<name>A0A495IX68_9SPHI</name>
<keyword evidence="1" id="KW-0812">Transmembrane</keyword>
<dbReference type="Proteomes" id="UP000268007">
    <property type="component" value="Unassembled WGS sequence"/>
</dbReference>
<dbReference type="EMBL" id="RBKU01000001">
    <property type="protein sequence ID" value="RKR80648.1"/>
    <property type="molecule type" value="Genomic_DNA"/>
</dbReference>
<organism evidence="3 4">
    <name type="scientific">Mucilaginibacter gracilis</name>
    <dbReference type="NCBI Taxonomy" id="423350"/>
    <lineage>
        <taxon>Bacteria</taxon>
        <taxon>Pseudomonadati</taxon>
        <taxon>Bacteroidota</taxon>
        <taxon>Sphingobacteriia</taxon>
        <taxon>Sphingobacteriales</taxon>
        <taxon>Sphingobacteriaceae</taxon>
        <taxon>Mucilaginibacter</taxon>
    </lineage>
</organism>
<gene>
    <name evidence="3" type="ORF">BDD43_0774</name>
</gene>
<feature type="transmembrane region" description="Helical" evidence="1">
    <location>
        <begin position="170"/>
        <end position="190"/>
    </location>
</feature>
<sequence length="294" mass="34091">MPLLNVKVQHKNYEKGEFCDEQPRSLDETIQLINTFPWDAERTLTVVQLTGPSVTIRNEQANYLKTGLYFNGKYCLYYLDGRNHLYEYHAADLATVNKLVTDFFNAVLDVSVFEKHFVNIGNKAHFETASFEYRQSLWRVLMLTSSLLLFGLLFFMGNAAMLFGHTPAPFVFMFSIVFAIYCWLLFGIYYNAYVNRHNYLHISRGNNVFYFGQNTDTINAYNKTDIKEIVSYEGRGQGNFNVGGSFEVFFNNGETIKITNMLINNLDFRGKFLDSMDNPTIRFMPGRKSLFNMK</sequence>
<dbReference type="AlphaFoldDB" id="A0A495IX68"/>
<evidence type="ECO:0000259" key="2">
    <source>
        <dbReference type="Pfam" id="PF26566"/>
    </source>
</evidence>
<proteinExistence type="predicted"/>
<feature type="transmembrane region" description="Helical" evidence="1">
    <location>
        <begin position="140"/>
        <end position="164"/>
    </location>
</feature>
<keyword evidence="1" id="KW-0472">Membrane</keyword>
<dbReference type="Pfam" id="PF26566">
    <property type="entry name" value="PH_40"/>
    <property type="match status" value="1"/>
</dbReference>
<keyword evidence="1" id="KW-1133">Transmembrane helix</keyword>
<feature type="domain" description="PH" evidence="2">
    <location>
        <begin position="132"/>
        <end position="271"/>
    </location>
</feature>
<dbReference type="InterPro" id="IPR058916">
    <property type="entry name" value="PH_40"/>
</dbReference>
<comment type="caution">
    <text evidence="3">The sequence shown here is derived from an EMBL/GenBank/DDBJ whole genome shotgun (WGS) entry which is preliminary data.</text>
</comment>
<evidence type="ECO:0000313" key="3">
    <source>
        <dbReference type="EMBL" id="RKR80648.1"/>
    </source>
</evidence>
<dbReference type="OrthoDB" id="662406at2"/>
<dbReference type="RefSeq" id="WP_121196451.1">
    <property type="nucleotide sequence ID" value="NZ_RBKU01000001.1"/>
</dbReference>
<keyword evidence="4" id="KW-1185">Reference proteome</keyword>
<evidence type="ECO:0000256" key="1">
    <source>
        <dbReference type="SAM" id="Phobius"/>
    </source>
</evidence>
<accession>A0A495IX68</accession>